<dbReference type="SUPFAM" id="SSF53448">
    <property type="entry name" value="Nucleotide-diphospho-sugar transferases"/>
    <property type="match status" value="1"/>
</dbReference>
<proteinExistence type="predicted"/>
<dbReference type="Pfam" id="PF00483">
    <property type="entry name" value="NTP_transferase"/>
    <property type="match status" value="1"/>
</dbReference>
<dbReference type="PANTHER" id="PTHR42883">
    <property type="entry name" value="GLUCOSE-1-PHOSPHATE THYMIDYLTRANSFERASE"/>
    <property type="match status" value="1"/>
</dbReference>
<evidence type="ECO:0000313" key="3">
    <source>
        <dbReference type="Proteomes" id="UP000589132"/>
    </source>
</evidence>
<organism evidence="2 3">
    <name type="scientific">Marine Group III euryarchaeote</name>
    <dbReference type="NCBI Taxonomy" id="2173149"/>
    <lineage>
        <taxon>Archaea</taxon>
        <taxon>Methanobacteriati</taxon>
        <taxon>Thermoplasmatota</taxon>
        <taxon>Thermoplasmata</taxon>
        <taxon>Candidatus Thermoprofundales</taxon>
    </lineage>
</organism>
<dbReference type="EMBL" id="DTTC01000035">
    <property type="protein sequence ID" value="HIA97709.1"/>
    <property type="molecule type" value="Genomic_DNA"/>
</dbReference>
<name>A0A7J4CYL6_9ARCH</name>
<reference evidence="3" key="1">
    <citation type="journal article" date="2019" name="bioRxiv">
        <title>Genome diversification in globally distributed novel marine Proteobacteria is linked to environmental adaptation.</title>
        <authorList>
            <person name="Zhou Z."/>
            <person name="Tran P.Q."/>
            <person name="Kieft K."/>
            <person name="Anantharaman K."/>
        </authorList>
    </citation>
    <scope>NUCLEOTIDE SEQUENCE [LARGE SCALE GENOMIC DNA]</scope>
</reference>
<keyword evidence="2" id="KW-0808">Transferase</keyword>
<evidence type="ECO:0000259" key="1">
    <source>
        <dbReference type="Pfam" id="PF00483"/>
    </source>
</evidence>
<feature type="domain" description="Nucleotidyl transferase" evidence="1">
    <location>
        <begin position="3"/>
        <end position="238"/>
    </location>
</feature>
<dbReference type="InterPro" id="IPR005835">
    <property type="entry name" value="NTP_transferase_dom"/>
</dbReference>
<dbReference type="CDD" id="cd04181">
    <property type="entry name" value="NTP_transferase"/>
    <property type="match status" value="1"/>
</dbReference>
<evidence type="ECO:0000313" key="2">
    <source>
        <dbReference type="EMBL" id="HIA97709.1"/>
    </source>
</evidence>
<dbReference type="InterPro" id="IPR029044">
    <property type="entry name" value="Nucleotide-diphossugar_trans"/>
</dbReference>
<dbReference type="Gene3D" id="3.90.550.10">
    <property type="entry name" value="Spore Coat Polysaccharide Biosynthesis Protein SpsA, Chain A"/>
    <property type="match status" value="1"/>
</dbReference>
<gene>
    <name evidence="2" type="ORF">EYO15_00800</name>
</gene>
<dbReference type="Proteomes" id="UP000589132">
    <property type="component" value="Unassembled WGS sequence"/>
</dbReference>
<comment type="caution">
    <text evidence="2">The sequence shown here is derived from an EMBL/GenBank/DDBJ whole genome shotgun (WGS) entry which is preliminary data.</text>
</comment>
<dbReference type="GO" id="GO:0016740">
    <property type="term" value="F:transferase activity"/>
    <property type="evidence" value="ECO:0007669"/>
    <property type="project" value="UniProtKB-KW"/>
</dbReference>
<dbReference type="AlphaFoldDB" id="A0A7J4CYL6"/>
<protein>
    <submittedName>
        <fullName evidence="2">Nucleotidyltransferase family protein</fullName>
    </submittedName>
</protein>
<sequence>MDSIILAGGFAKRMLPLTKNIPKQLLDVGGKPMLQHVIESLENVAPDRIIISVNSLFASQFQNFIDDYKGTMNLQLYIEPSLSEEEKLGALGALHLLFKELEIEGPVFIAGGDNLSDFDLKRMVTMAQNTGRDVIGLYDVEDIELAKLYGIAKQDGDRISDFVEKPLAPSSTLAATAYWLLSKSGISHFLDYIGSGGDRDAMGNFLAWNVRRNDVRSVVFRGTWYDVGGLESYNDAQKWLSD</sequence>
<dbReference type="PANTHER" id="PTHR42883:SF2">
    <property type="entry name" value="THYMIDYLYLTRANSFERASE"/>
    <property type="match status" value="1"/>
</dbReference>
<accession>A0A7J4CYL6</accession>